<dbReference type="GO" id="GO:0016301">
    <property type="term" value="F:kinase activity"/>
    <property type="evidence" value="ECO:0007669"/>
    <property type="project" value="UniProtKB-KW"/>
</dbReference>
<gene>
    <name evidence="2" type="ORF">ZHAS_00003543</name>
</gene>
<evidence type="ECO:0000313" key="4">
    <source>
        <dbReference type="Proteomes" id="UP000030765"/>
    </source>
</evidence>
<protein>
    <submittedName>
        <fullName evidence="2 3">Histidine kinase</fullName>
    </submittedName>
</protein>
<keyword evidence="2" id="KW-0808">Transferase</keyword>
<evidence type="ECO:0000313" key="3">
    <source>
        <dbReference type="EnsemblMetazoa" id="ASIC003543-PA"/>
    </source>
</evidence>
<reference evidence="2 4" key="1">
    <citation type="journal article" date="2014" name="BMC Genomics">
        <title>Genome sequence of Anopheles sinensis provides insight into genetics basis of mosquito competence for malaria parasites.</title>
        <authorList>
            <person name="Zhou D."/>
            <person name="Zhang D."/>
            <person name="Ding G."/>
            <person name="Shi L."/>
            <person name="Hou Q."/>
            <person name="Ye Y."/>
            <person name="Xu Y."/>
            <person name="Zhou H."/>
            <person name="Xiong C."/>
            <person name="Li S."/>
            <person name="Yu J."/>
            <person name="Hong S."/>
            <person name="Yu X."/>
            <person name="Zou P."/>
            <person name="Chen C."/>
            <person name="Chang X."/>
            <person name="Wang W."/>
            <person name="Lv Y."/>
            <person name="Sun Y."/>
            <person name="Ma L."/>
            <person name="Shen B."/>
            <person name="Zhu C."/>
        </authorList>
    </citation>
    <scope>NUCLEOTIDE SEQUENCE [LARGE SCALE GENOMIC DNA]</scope>
</reference>
<feature type="region of interest" description="Disordered" evidence="1">
    <location>
        <begin position="67"/>
        <end position="97"/>
    </location>
</feature>
<dbReference type="Proteomes" id="UP000030765">
    <property type="component" value="Unassembled WGS sequence"/>
</dbReference>
<evidence type="ECO:0000313" key="2">
    <source>
        <dbReference type="EMBL" id="KFB36345.1"/>
    </source>
</evidence>
<organism evidence="2">
    <name type="scientific">Anopheles sinensis</name>
    <name type="common">Mosquito</name>
    <dbReference type="NCBI Taxonomy" id="74873"/>
    <lineage>
        <taxon>Eukaryota</taxon>
        <taxon>Metazoa</taxon>
        <taxon>Ecdysozoa</taxon>
        <taxon>Arthropoda</taxon>
        <taxon>Hexapoda</taxon>
        <taxon>Insecta</taxon>
        <taxon>Pterygota</taxon>
        <taxon>Neoptera</taxon>
        <taxon>Endopterygota</taxon>
        <taxon>Diptera</taxon>
        <taxon>Nematocera</taxon>
        <taxon>Culicoidea</taxon>
        <taxon>Culicidae</taxon>
        <taxon>Anophelinae</taxon>
        <taxon>Anopheles</taxon>
    </lineage>
</organism>
<reference evidence="3" key="2">
    <citation type="submission" date="2020-05" db="UniProtKB">
        <authorList>
            <consortium name="EnsemblMetazoa"/>
        </authorList>
    </citation>
    <scope>IDENTIFICATION</scope>
</reference>
<proteinExistence type="predicted"/>
<evidence type="ECO:0000256" key="1">
    <source>
        <dbReference type="SAM" id="MobiDB-lite"/>
    </source>
</evidence>
<accession>A0A084VEF1</accession>
<dbReference type="EMBL" id="ATLV01012275">
    <property type="status" value="NOT_ANNOTATED_CDS"/>
    <property type="molecule type" value="Genomic_DNA"/>
</dbReference>
<dbReference type="AlphaFoldDB" id="A0A084VEF1"/>
<dbReference type="VEuPathDB" id="VectorBase:ASIC003543"/>
<keyword evidence="2" id="KW-0418">Kinase</keyword>
<sequence length="97" mass="10568">MADLCHYEQMCHRSELQRRGNGWNVDLVSAPVCGTLAPSIHPLPSRSSLGLQLYLLMGFVRPVSQSSRLQVGNNGRRKGTAKRPTGVRKSPGNGLAQ</sequence>
<dbReference type="EMBL" id="KE524778">
    <property type="protein sequence ID" value="KFB36345.1"/>
    <property type="molecule type" value="Genomic_DNA"/>
</dbReference>
<name>A0A084VEF1_ANOSI</name>
<keyword evidence="4" id="KW-1185">Reference proteome</keyword>
<dbReference type="EnsemblMetazoa" id="ASIC003543-RA">
    <property type="protein sequence ID" value="ASIC003543-PA"/>
    <property type="gene ID" value="ASIC003543"/>
</dbReference>